<organism evidence="3 4">
    <name type="scientific">Forsythia ovata</name>
    <dbReference type="NCBI Taxonomy" id="205694"/>
    <lineage>
        <taxon>Eukaryota</taxon>
        <taxon>Viridiplantae</taxon>
        <taxon>Streptophyta</taxon>
        <taxon>Embryophyta</taxon>
        <taxon>Tracheophyta</taxon>
        <taxon>Spermatophyta</taxon>
        <taxon>Magnoliopsida</taxon>
        <taxon>eudicotyledons</taxon>
        <taxon>Gunneridae</taxon>
        <taxon>Pentapetalae</taxon>
        <taxon>asterids</taxon>
        <taxon>lamiids</taxon>
        <taxon>Lamiales</taxon>
        <taxon>Oleaceae</taxon>
        <taxon>Forsythieae</taxon>
        <taxon>Forsythia</taxon>
    </lineage>
</organism>
<name>A0ABD1SMD1_9LAMI</name>
<keyword evidence="2" id="KW-1133">Transmembrane helix</keyword>
<accession>A0ABD1SMD1</accession>
<evidence type="ECO:0000256" key="2">
    <source>
        <dbReference type="SAM" id="Phobius"/>
    </source>
</evidence>
<dbReference type="EMBL" id="JBFOLJ010000010">
    <property type="protein sequence ID" value="KAL2501874.1"/>
    <property type="molecule type" value="Genomic_DNA"/>
</dbReference>
<proteinExistence type="predicted"/>
<dbReference type="InterPro" id="IPR004158">
    <property type="entry name" value="DUF247_pln"/>
</dbReference>
<dbReference type="PANTHER" id="PTHR31170">
    <property type="entry name" value="BNAC04G53230D PROTEIN"/>
    <property type="match status" value="1"/>
</dbReference>
<gene>
    <name evidence="3" type="ORF">Fot_35722</name>
</gene>
<feature type="transmembrane region" description="Helical" evidence="2">
    <location>
        <begin position="394"/>
        <end position="415"/>
    </location>
</feature>
<protein>
    <submittedName>
        <fullName evidence="3">Uncharacterized protein</fullName>
    </submittedName>
</protein>
<dbReference type="PANTHER" id="PTHR31170:SF25">
    <property type="entry name" value="BNAA09G04570D PROTEIN"/>
    <property type="match status" value="1"/>
</dbReference>
<comment type="caution">
    <text evidence="3">The sequence shown here is derived from an EMBL/GenBank/DDBJ whole genome shotgun (WGS) entry which is preliminary data.</text>
</comment>
<keyword evidence="2" id="KW-0812">Transmembrane</keyword>
<evidence type="ECO:0000313" key="3">
    <source>
        <dbReference type="EMBL" id="KAL2501874.1"/>
    </source>
</evidence>
<sequence>MGGPWADLSTELKGYPSQDNSRKDDESVIPPGLEDEFSQQGPRYFDGRRIYRVPDALRKKNKEDCYAPKMASFGPYNHGSPGLHVAEKFKAEVLEMFVSDSGGPPNFFFNKIFEVIDQRSMGESKYPQLLDEHLGISAVPFLYSDMLLLDNQIPLSVINLLTSLIYIEEEQQESPFILRFLLKGLMMDDKITSIFEKDENKPLHLLDACWRGAAKEVDNTQGNKEVQPVFEELRRQFSRPFRSVSDLKAKGIYFKPNHSNCVKHIKFQSWTFFGQLQLPTLLIDISGKVIFQNMIAFEMSPGSTSDLVITSYINFMKSLIATLKDVNDLREEQILFSNHDNDEQVMKEFKDIDTYGLDNPEIFNQVKMRINAHCSSKAKTWMAELTHTYFRNPWTFIGLLAATFLLFLTTVQTYYTKNPPK</sequence>
<dbReference type="Pfam" id="PF03140">
    <property type="entry name" value="DUF247"/>
    <property type="match status" value="2"/>
</dbReference>
<keyword evidence="4" id="KW-1185">Reference proteome</keyword>
<feature type="region of interest" description="Disordered" evidence="1">
    <location>
        <begin position="1"/>
        <end position="41"/>
    </location>
</feature>
<evidence type="ECO:0000256" key="1">
    <source>
        <dbReference type="SAM" id="MobiDB-lite"/>
    </source>
</evidence>
<reference evidence="4" key="1">
    <citation type="submission" date="2024-07" db="EMBL/GenBank/DDBJ databases">
        <title>Two chromosome-level genome assemblies of Korean endemic species Abeliophyllum distichum and Forsythia ovata (Oleaceae).</title>
        <authorList>
            <person name="Jang H."/>
        </authorList>
    </citation>
    <scope>NUCLEOTIDE SEQUENCE [LARGE SCALE GENOMIC DNA]</scope>
</reference>
<evidence type="ECO:0000313" key="4">
    <source>
        <dbReference type="Proteomes" id="UP001604277"/>
    </source>
</evidence>
<keyword evidence="2" id="KW-0472">Membrane</keyword>
<dbReference type="Proteomes" id="UP001604277">
    <property type="component" value="Unassembled WGS sequence"/>
</dbReference>
<dbReference type="AlphaFoldDB" id="A0ABD1SMD1"/>